<dbReference type="RefSeq" id="WP_194539581.1">
    <property type="nucleotide sequence ID" value="NZ_JACEFB010000018.1"/>
</dbReference>
<dbReference type="Gene3D" id="3.40.50.150">
    <property type="entry name" value="Vaccinia Virus protein VP39"/>
    <property type="match status" value="1"/>
</dbReference>
<evidence type="ECO:0000259" key="1">
    <source>
        <dbReference type="Pfam" id="PF08241"/>
    </source>
</evidence>
<dbReference type="PANTHER" id="PTHR42912:SF93">
    <property type="entry name" value="N6-ADENOSINE-METHYLTRANSFERASE TMT1A"/>
    <property type="match status" value="1"/>
</dbReference>
<dbReference type="Pfam" id="PF08241">
    <property type="entry name" value="Methyltransf_11"/>
    <property type="match status" value="1"/>
</dbReference>
<dbReference type="InterPro" id="IPR013216">
    <property type="entry name" value="Methyltransf_11"/>
</dbReference>
<keyword evidence="3" id="KW-1185">Reference proteome</keyword>
<dbReference type="InterPro" id="IPR050508">
    <property type="entry name" value="Methyltransf_Superfamily"/>
</dbReference>
<name>A0A7V8VGP2_9BACT</name>
<feature type="domain" description="Methyltransferase type 11" evidence="1">
    <location>
        <begin position="51"/>
        <end position="168"/>
    </location>
</feature>
<dbReference type="GO" id="GO:0032259">
    <property type="term" value="P:methylation"/>
    <property type="evidence" value="ECO:0007669"/>
    <property type="project" value="UniProtKB-KW"/>
</dbReference>
<dbReference type="SUPFAM" id="SSF53335">
    <property type="entry name" value="S-adenosyl-L-methionine-dependent methyltransferases"/>
    <property type="match status" value="1"/>
</dbReference>
<dbReference type="InterPro" id="IPR029063">
    <property type="entry name" value="SAM-dependent_MTases_sf"/>
</dbReference>
<dbReference type="EMBL" id="JACEFB010000018">
    <property type="protein sequence ID" value="MBA2227715.1"/>
    <property type="molecule type" value="Genomic_DNA"/>
</dbReference>
<proteinExistence type="predicted"/>
<keyword evidence="2" id="KW-0489">Methyltransferase</keyword>
<evidence type="ECO:0000313" key="3">
    <source>
        <dbReference type="Proteomes" id="UP000542342"/>
    </source>
</evidence>
<dbReference type="Proteomes" id="UP000542342">
    <property type="component" value="Unassembled WGS sequence"/>
</dbReference>
<organism evidence="2 3">
    <name type="scientific">Thermogemmata fonticola</name>
    <dbReference type="NCBI Taxonomy" id="2755323"/>
    <lineage>
        <taxon>Bacteria</taxon>
        <taxon>Pseudomonadati</taxon>
        <taxon>Planctomycetota</taxon>
        <taxon>Planctomycetia</taxon>
        <taxon>Gemmatales</taxon>
        <taxon>Gemmataceae</taxon>
        <taxon>Thermogemmata</taxon>
    </lineage>
</organism>
<gene>
    <name evidence="2" type="ORF">H0921_16270</name>
</gene>
<dbReference type="CDD" id="cd02440">
    <property type="entry name" value="AdoMet_MTases"/>
    <property type="match status" value="1"/>
</dbReference>
<keyword evidence="2" id="KW-0808">Transferase</keyword>
<reference evidence="2 3" key="1">
    <citation type="submission" date="2020-07" db="EMBL/GenBank/DDBJ databases">
        <title>Thermogemmata thermophila gen. nov., sp. nov., a novel moderate thermophilic planctomycete from a Kamchatka hot spring.</title>
        <authorList>
            <person name="Elcheninov A.G."/>
            <person name="Podosokorskaya O.A."/>
            <person name="Kovaleva O.L."/>
            <person name="Novikov A."/>
            <person name="Bonch-Osmolovskaya E.A."/>
            <person name="Toshchakov S.V."/>
            <person name="Kublanov I.V."/>
        </authorList>
    </citation>
    <scope>NUCLEOTIDE SEQUENCE [LARGE SCALE GENOMIC DNA]</scope>
    <source>
        <strain evidence="2 3">2918</strain>
    </source>
</reference>
<dbReference type="AlphaFoldDB" id="A0A7V8VGP2"/>
<sequence length="273" mass="31039">MPPRAGRSAVNHWLEAKCAKAFWSQQETTPYRQLHRDTLAWAAPQAGERWLDLGCGSGALSRGLWEASRGQVAEIVGLDCAAVNAEAYEHLRRVLHPAPGSRLRFLTHDFSNGLEIFPDASFDHAISGLSISYAQSWSEAEQRWTTQAYDRLLREVWRVLKPGGRFVFSVNVPEPKWWRVALASLGDAFRSDKPLRFLRRSWRMLRYGRWLKAEARRGRFHYLPAEAVQSKLKAAGFTAVEYRRSYAGQAYVFRAVKGKEDRNISGDRSVSSA</sequence>
<accession>A0A7V8VGP2</accession>
<evidence type="ECO:0000313" key="2">
    <source>
        <dbReference type="EMBL" id="MBA2227715.1"/>
    </source>
</evidence>
<comment type="caution">
    <text evidence="2">The sequence shown here is derived from an EMBL/GenBank/DDBJ whole genome shotgun (WGS) entry which is preliminary data.</text>
</comment>
<dbReference type="GO" id="GO:0008757">
    <property type="term" value="F:S-adenosylmethionine-dependent methyltransferase activity"/>
    <property type="evidence" value="ECO:0007669"/>
    <property type="project" value="InterPro"/>
</dbReference>
<dbReference type="PANTHER" id="PTHR42912">
    <property type="entry name" value="METHYLTRANSFERASE"/>
    <property type="match status" value="1"/>
</dbReference>
<protein>
    <submittedName>
        <fullName evidence="2">Methyltransferase domain-containing protein</fullName>
    </submittedName>
</protein>